<keyword evidence="3" id="KW-1185">Reference proteome</keyword>
<protein>
    <submittedName>
        <fullName evidence="2">Uncharacterized protein</fullName>
    </submittedName>
</protein>
<comment type="caution">
    <text evidence="2">The sequence shown here is derived from an EMBL/GenBank/DDBJ whole genome shotgun (WGS) entry which is preliminary data.</text>
</comment>
<evidence type="ECO:0000313" key="2">
    <source>
        <dbReference type="EMBL" id="KAK4096986.1"/>
    </source>
</evidence>
<proteinExistence type="predicted"/>
<feature type="region of interest" description="Disordered" evidence="1">
    <location>
        <begin position="30"/>
        <end position="49"/>
    </location>
</feature>
<reference evidence="2" key="1">
    <citation type="journal article" date="2023" name="Mol. Phylogenet. Evol.">
        <title>Genome-scale phylogeny and comparative genomics of the fungal order Sordariales.</title>
        <authorList>
            <person name="Hensen N."/>
            <person name="Bonometti L."/>
            <person name="Westerberg I."/>
            <person name="Brannstrom I.O."/>
            <person name="Guillou S."/>
            <person name="Cros-Aarteil S."/>
            <person name="Calhoun S."/>
            <person name="Haridas S."/>
            <person name="Kuo A."/>
            <person name="Mondo S."/>
            <person name="Pangilinan J."/>
            <person name="Riley R."/>
            <person name="LaButti K."/>
            <person name="Andreopoulos B."/>
            <person name="Lipzen A."/>
            <person name="Chen C."/>
            <person name="Yan M."/>
            <person name="Daum C."/>
            <person name="Ng V."/>
            <person name="Clum A."/>
            <person name="Steindorff A."/>
            <person name="Ohm R.A."/>
            <person name="Martin F."/>
            <person name="Silar P."/>
            <person name="Natvig D.O."/>
            <person name="Lalanne C."/>
            <person name="Gautier V."/>
            <person name="Ament-Velasquez S.L."/>
            <person name="Kruys A."/>
            <person name="Hutchinson M.I."/>
            <person name="Powell A.J."/>
            <person name="Barry K."/>
            <person name="Miller A.N."/>
            <person name="Grigoriev I.V."/>
            <person name="Debuchy R."/>
            <person name="Gladieux P."/>
            <person name="Hiltunen Thoren M."/>
            <person name="Johannesson H."/>
        </authorList>
    </citation>
    <scope>NUCLEOTIDE SEQUENCE</scope>
    <source>
        <strain evidence="2">CBS 757.83</strain>
    </source>
</reference>
<dbReference type="EMBL" id="MU863689">
    <property type="protein sequence ID" value="KAK4096986.1"/>
    <property type="molecule type" value="Genomic_DNA"/>
</dbReference>
<evidence type="ECO:0000313" key="3">
    <source>
        <dbReference type="Proteomes" id="UP001305647"/>
    </source>
</evidence>
<dbReference type="Proteomes" id="UP001305647">
    <property type="component" value="Unassembled WGS sequence"/>
</dbReference>
<sequence>MQAEKVMRYGGDVWWCRRKRWQTGASGLGRKVWKPKVGPPQHPLRPTCRLQGVMPSPILPLLKYKQIRGVEAHSFSHSQGSQTRDETRKKIVKENRQILPQIRSFPMIPAMLVPPTCPGNWHSVQATGTG</sequence>
<name>A0AAN6SXT8_9PEZI</name>
<reference evidence="2" key="2">
    <citation type="submission" date="2023-05" db="EMBL/GenBank/DDBJ databases">
        <authorList>
            <consortium name="Lawrence Berkeley National Laboratory"/>
            <person name="Steindorff A."/>
            <person name="Hensen N."/>
            <person name="Bonometti L."/>
            <person name="Westerberg I."/>
            <person name="Brannstrom I.O."/>
            <person name="Guillou S."/>
            <person name="Cros-Aarteil S."/>
            <person name="Calhoun S."/>
            <person name="Haridas S."/>
            <person name="Kuo A."/>
            <person name="Mondo S."/>
            <person name="Pangilinan J."/>
            <person name="Riley R."/>
            <person name="Labutti K."/>
            <person name="Andreopoulos B."/>
            <person name="Lipzen A."/>
            <person name="Chen C."/>
            <person name="Yanf M."/>
            <person name="Daum C."/>
            <person name="Ng V."/>
            <person name="Clum A."/>
            <person name="Ohm R."/>
            <person name="Martin F."/>
            <person name="Silar P."/>
            <person name="Natvig D."/>
            <person name="Lalanne C."/>
            <person name="Gautier V."/>
            <person name="Ament-Velasquez S.L."/>
            <person name="Kruys A."/>
            <person name="Hutchinson M.I."/>
            <person name="Powell A.J."/>
            <person name="Barry K."/>
            <person name="Miller A.N."/>
            <person name="Grigoriev I.V."/>
            <person name="Debuchy R."/>
            <person name="Gladieux P."/>
            <person name="Thoren M.H."/>
            <person name="Johannesson H."/>
        </authorList>
    </citation>
    <scope>NUCLEOTIDE SEQUENCE</scope>
    <source>
        <strain evidence="2">CBS 757.83</strain>
    </source>
</reference>
<evidence type="ECO:0000256" key="1">
    <source>
        <dbReference type="SAM" id="MobiDB-lite"/>
    </source>
</evidence>
<gene>
    <name evidence="2" type="ORF">N658DRAFT_316461</name>
</gene>
<organism evidence="2 3">
    <name type="scientific">Parathielavia hyrcaniae</name>
    <dbReference type="NCBI Taxonomy" id="113614"/>
    <lineage>
        <taxon>Eukaryota</taxon>
        <taxon>Fungi</taxon>
        <taxon>Dikarya</taxon>
        <taxon>Ascomycota</taxon>
        <taxon>Pezizomycotina</taxon>
        <taxon>Sordariomycetes</taxon>
        <taxon>Sordariomycetidae</taxon>
        <taxon>Sordariales</taxon>
        <taxon>Chaetomiaceae</taxon>
        <taxon>Parathielavia</taxon>
    </lineage>
</organism>
<dbReference type="AlphaFoldDB" id="A0AAN6SXT8"/>
<accession>A0AAN6SXT8</accession>